<evidence type="ECO:0000313" key="4">
    <source>
        <dbReference type="EMBL" id="KAK5987846.1"/>
    </source>
</evidence>
<dbReference type="InterPro" id="IPR002182">
    <property type="entry name" value="NB-ARC"/>
</dbReference>
<dbReference type="PANTHER" id="PTHR46082:SF6">
    <property type="entry name" value="AAA+ ATPASE DOMAIN-CONTAINING PROTEIN-RELATED"/>
    <property type="match status" value="1"/>
</dbReference>
<dbReference type="SUPFAM" id="SSF52540">
    <property type="entry name" value="P-loop containing nucleoside triphosphate hydrolases"/>
    <property type="match status" value="1"/>
</dbReference>
<evidence type="ECO:0000259" key="1">
    <source>
        <dbReference type="Pfam" id="PF00931"/>
    </source>
</evidence>
<dbReference type="Proteomes" id="UP001338125">
    <property type="component" value="Unassembled WGS sequence"/>
</dbReference>
<keyword evidence="5" id="KW-1185">Reference proteome</keyword>
<evidence type="ECO:0000259" key="3">
    <source>
        <dbReference type="Pfam" id="PF25000"/>
    </source>
</evidence>
<comment type="caution">
    <text evidence="4">The sequence shown here is derived from an EMBL/GenBank/DDBJ whole genome shotgun (WGS) entry which is preliminary data.</text>
</comment>
<protein>
    <submittedName>
        <fullName evidence="4">Nephrocystin-3-like protein</fullName>
    </submittedName>
</protein>
<dbReference type="Gene3D" id="3.40.50.300">
    <property type="entry name" value="P-loop containing nucleotide triphosphate hydrolases"/>
    <property type="match status" value="1"/>
</dbReference>
<feature type="domain" description="DUF7779" evidence="3">
    <location>
        <begin position="436"/>
        <end position="509"/>
    </location>
</feature>
<sequence length="841" mass="95863">MDPITAIGLASTIFQFIELGIKVAKRVDEFTAAIDDVPKTFKQIRTELPLIVDGLRRIQRNIDSRKVDKGTEEALVPVVKGCLAEIEQLDKILEKALPSADASAWGRRWKAAISLTYDKKIEEIAESLDGYIRTLMFHQVIDNMNFTSFKVELQPPPYPKPFWLVPFDRNASFVGRDDIFTDIEDAFAVQESSQPKAALCGLGGIGKSQVALEYCYRRRRKDDRCSVFWVNAATVARFEESLKRIAGECNIANLEDSNSDAVLLLKGWLEARHEGPWLMVVDNVDDQDAFFREKTTFGKTPSECIPHCQNGSLLFTTRSRDVAVDVASPATPITIHEMGKAEGLELVRKRLRDGYCDDIILQLLQELEYIPLAITQAVAFMAKRRKTIPQYLEQYRKNDSTRTKFLSYEFSDHGRQESRMESVAKTWKLSFETIRDSNPRAADLLCLINFFQHQGIPAILLQGEVEDEFDFQEAAALLKAFSFIDGDDDDSVFSTHRLVQLATRWWLEEESPLEVDRWAFAALKSVTAQFPKPTHCPGPEYFKLSEILLPHAELMLRYQFKSTSKEMELVKAKLLNSSGRYLHWNGNFDEVRLRFEKSLEINQRYLGEKHIDTMESAGHLGWALNTYSGDIKAIPILEQLLENRREVLGEDDPRTIDCLSDLAVAIAIIGDLPKSENMQREALACSERVLGRRHHDTLNCMEHLASVLEDQNKMIEAIQLQRVVYETRKDLYGPRHPVILVTEHNLAIMLGADEETVMDAIELYQHNLAIKREILGVDHRETLVTAYALVITLGINDKFEEAKELCQRTLEETSDGPRKDNAHSQKIINQIREYYMGVLLG</sequence>
<gene>
    <name evidence="4" type="ORF">PT974_11980</name>
</gene>
<dbReference type="Pfam" id="PF00931">
    <property type="entry name" value="NB-ARC"/>
    <property type="match status" value="1"/>
</dbReference>
<reference evidence="4 5" key="1">
    <citation type="submission" date="2024-01" db="EMBL/GenBank/DDBJ databases">
        <title>Complete genome of Cladobotryum mycophilum ATHUM6906.</title>
        <authorList>
            <person name="Christinaki A.C."/>
            <person name="Myridakis A.I."/>
            <person name="Kouvelis V.N."/>
        </authorList>
    </citation>
    <scope>NUCLEOTIDE SEQUENCE [LARGE SCALE GENOMIC DNA]</scope>
    <source>
        <strain evidence="4 5">ATHUM6906</strain>
    </source>
</reference>
<organism evidence="4 5">
    <name type="scientific">Cladobotryum mycophilum</name>
    <dbReference type="NCBI Taxonomy" id="491253"/>
    <lineage>
        <taxon>Eukaryota</taxon>
        <taxon>Fungi</taxon>
        <taxon>Dikarya</taxon>
        <taxon>Ascomycota</taxon>
        <taxon>Pezizomycotina</taxon>
        <taxon>Sordariomycetes</taxon>
        <taxon>Hypocreomycetidae</taxon>
        <taxon>Hypocreales</taxon>
        <taxon>Hypocreaceae</taxon>
        <taxon>Cladobotryum</taxon>
    </lineage>
</organism>
<dbReference type="Pfam" id="PF17107">
    <property type="entry name" value="SesA"/>
    <property type="match status" value="1"/>
</dbReference>
<dbReference type="InterPro" id="IPR011990">
    <property type="entry name" value="TPR-like_helical_dom_sf"/>
</dbReference>
<accession>A0ABR0S878</accession>
<dbReference type="InterPro" id="IPR056681">
    <property type="entry name" value="DUF7779"/>
</dbReference>
<dbReference type="PANTHER" id="PTHR46082">
    <property type="entry name" value="ATP/GTP-BINDING PROTEIN-RELATED"/>
    <property type="match status" value="1"/>
</dbReference>
<dbReference type="InterPro" id="IPR031352">
    <property type="entry name" value="SesA"/>
</dbReference>
<evidence type="ECO:0000259" key="2">
    <source>
        <dbReference type="Pfam" id="PF17107"/>
    </source>
</evidence>
<dbReference type="Pfam" id="PF13424">
    <property type="entry name" value="TPR_12"/>
    <property type="match status" value="2"/>
</dbReference>
<dbReference type="InterPro" id="IPR053137">
    <property type="entry name" value="NLR-like"/>
</dbReference>
<dbReference type="SUPFAM" id="SSF48452">
    <property type="entry name" value="TPR-like"/>
    <property type="match status" value="2"/>
</dbReference>
<feature type="domain" description="NACHT-NTPase and P-loop NTPases N-terminal" evidence="2">
    <location>
        <begin position="11"/>
        <end position="135"/>
    </location>
</feature>
<evidence type="ECO:0000313" key="5">
    <source>
        <dbReference type="Proteomes" id="UP001338125"/>
    </source>
</evidence>
<dbReference type="Pfam" id="PF25000">
    <property type="entry name" value="DUF7779"/>
    <property type="match status" value="1"/>
</dbReference>
<name>A0ABR0S878_9HYPO</name>
<feature type="domain" description="NB-ARC" evidence="1">
    <location>
        <begin position="196"/>
        <end position="349"/>
    </location>
</feature>
<dbReference type="Gene3D" id="1.25.40.10">
    <property type="entry name" value="Tetratricopeptide repeat domain"/>
    <property type="match status" value="2"/>
</dbReference>
<dbReference type="InterPro" id="IPR027417">
    <property type="entry name" value="P-loop_NTPase"/>
</dbReference>
<proteinExistence type="predicted"/>
<dbReference type="EMBL" id="JAVFKD010000016">
    <property type="protein sequence ID" value="KAK5987846.1"/>
    <property type="molecule type" value="Genomic_DNA"/>
</dbReference>